<accession>A0A0F9JXE4</accession>
<dbReference type="AlphaFoldDB" id="A0A0F9JXE4"/>
<feature type="non-terminal residue" evidence="1">
    <location>
        <position position="1"/>
    </location>
</feature>
<proteinExistence type="predicted"/>
<protein>
    <submittedName>
        <fullName evidence="1">Uncharacterized protein</fullName>
    </submittedName>
</protein>
<name>A0A0F9JXE4_9ZZZZ</name>
<organism evidence="1">
    <name type="scientific">marine sediment metagenome</name>
    <dbReference type="NCBI Taxonomy" id="412755"/>
    <lineage>
        <taxon>unclassified sequences</taxon>
        <taxon>metagenomes</taxon>
        <taxon>ecological metagenomes</taxon>
    </lineage>
</organism>
<evidence type="ECO:0000313" key="1">
    <source>
        <dbReference type="EMBL" id="KKM74378.1"/>
    </source>
</evidence>
<sequence>HYVLQEAEVTEMHQTMTGTSQDPDFLARLASLREDADAAVGDEGWTDDPEDFGDRLGLIDPDLHPRHGPPRKKIVRQILQG</sequence>
<gene>
    <name evidence="1" type="ORF">LCGC14_1400900</name>
</gene>
<comment type="caution">
    <text evidence="1">The sequence shown here is derived from an EMBL/GenBank/DDBJ whole genome shotgun (WGS) entry which is preliminary data.</text>
</comment>
<reference evidence="1" key="1">
    <citation type="journal article" date="2015" name="Nature">
        <title>Complex archaea that bridge the gap between prokaryotes and eukaryotes.</title>
        <authorList>
            <person name="Spang A."/>
            <person name="Saw J.H."/>
            <person name="Jorgensen S.L."/>
            <person name="Zaremba-Niedzwiedzka K."/>
            <person name="Martijn J."/>
            <person name="Lind A.E."/>
            <person name="van Eijk R."/>
            <person name="Schleper C."/>
            <person name="Guy L."/>
            <person name="Ettema T.J."/>
        </authorList>
    </citation>
    <scope>NUCLEOTIDE SEQUENCE</scope>
</reference>
<dbReference type="EMBL" id="LAZR01009149">
    <property type="protein sequence ID" value="KKM74378.1"/>
    <property type="molecule type" value="Genomic_DNA"/>
</dbReference>